<dbReference type="RefSeq" id="WP_085773952.1">
    <property type="nucleotide sequence ID" value="NZ_AP027150.1"/>
</dbReference>
<evidence type="ECO:0000256" key="1">
    <source>
        <dbReference type="SAM" id="MobiDB-lite"/>
    </source>
</evidence>
<sequence length="299" mass="32254">MKADAATIAKILGGKPEGGGYLCSCPVKGHGKGRGDLRPSLSVSDGKRALVFHCFAGCKPRDIIAALNALAPDHGPKPRFEGRTPRRPTTKSKTTTALALKLWKAALPVAGTPAETYLRARSLPPVPPPTIRFLPSYRYDETRRFPCLIAAVQAPSRAIVAVQLTFLDPSGLRKADVPHPRHAIGPLGDGLLRLAPAAEHIGLAEGFETAWAASLLHDGIPVWATLGADRYAIVTLPPIVRRVTIFADYDAPGLSAALSFFERHPELEVWIATPTKMGDDFARVWELRSPVVECDYATH</sequence>
<dbReference type="Pfam" id="PF23639">
    <property type="entry name" value="DUF7146"/>
    <property type="match status" value="1"/>
</dbReference>
<dbReference type="InterPro" id="IPR034154">
    <property type="entry name" value="TOPRIM_DnaG/twinkle"/>
</dbReference>
<evidence type="ECO:0000313" key="4">
    <source>
        <dbReference type="EMBL" id="ARN83927.1"/>
    </source>
</evidence>
<feature type="compositionally biased region" description="Basic and acidic residues" evidence="1">
    <location>
        <begin position="74"/>
        <end position="84"/>
    </location>
</feature>
<accession>A0A1W6N266</accession>
<dbReference type="InterPro" id="IPR006171">
    <property type="entry name" value="TOPRIM_dom"/>
</dbReference>
<feature type="region of interest" description="Disordered" evidence="1">
    <location>
        <begin position="74"/>
        <end position="94"/>
    </location>
</feature>
<evidence type="ECO:0000313" key="5">
    <source>
        <dbReference type="Proteomes" id="UP000193978"/>
    </source>
</evidence>
<dbReference type="KEGG" id="mbry:B1812_21890"/>
<protein>
    <submittedName>
        <fullName evidence="4">Uncharacterized protein</fullName>
    </submittedName>
</protein>
<name>A0A1W6N266_9HYPH</name>
<feature type="domain" description="DUF7146" evidence="3">
    <location>
        <begin position="95"/>
        <end position="194"/>
    </location>
</feature>
<feature type="domain" description="Toprim" evidence="2">
    <location>
        <begin position="201"/>
        <end position="282"/>
    </location>
</feature>
<dbReference type="InterPro" id="IPR055570">
    <property type="entry name" value="DUF7146"/>
</dbReference>
<gene>
    <name evidence="4" type="ORF">B1812_21890</name>
</gene>
<keyword evidence="4" id="KW-0614">Plasmid</keyword>
<dbReference type="Proteomes" id="UP000193978">
    <property type="component" value="Plasmid p1"/>
</dbReference>
<reference evidence="4 5" key="1">
    <citation type="submission" date="2017-02" db="EMBL/GenBank/DDBJ databases">
        <authorList>
            <person name="Peterson S.W."/>
        </authorList>
    </citation>
    <scope>NUCLEOTIDE SEQUENCE [LARGE SCALE GENOMIC DNA]</scope>
    <source>
        <strain evidence="4 5">S285</strain>
        <plasmid evidence="5">Plasmid p1</plasmid>
    </source>
</reference>
<geneLocation type="plasmid" evidence="4 5">
    <name>p1</name>
</geneLocation>
<dbReference type="AlphaFoldDB" id="A0A1W6N266"/>
<evidence type="ECO:0000259" key="2">
    <source>
        <dbReference type="Pfam" id="PF13362"/>
    </source>
</evidence>
<organism evidence="4 5">
    <name type="scientific">Methylocystis bryophila</name>
    <dbReference type="NCBI Taxonomy" id="655015"/>
    <lineage>
        <taxon>Bacteria</taxon>
        <taxon>Pseudomonadati</taxon>
        <taxon>Pseudomonadota</taxon>
        <taxon>Alphaproteobacteria</taxon>
        <taxon>Hyphomicrobiales</taxon>
        <taxon>Methylocystaceae</taxon>
        <taxon>Methylocystis</taxon>
    </lineage>
</organism>
<proteinExistence type="predicted"/>
<dbReference type="OrthoDB" id="34187at2"/>
<dbReference type="EMBL" id="CP019949">
    <property type="protein sequence ID" value="ARN83927.1"/>
    <property type="molecule type" value="Genomic_DNA"/>
</dbReference>
<keyword evidence="5" id="KW-1185">Reference proteome</keyword>
<dbReference type="CDD" id="cd01029">
    <property type="entry name" value="TOPRIM_primases"/>
    <property type="match status" value="1"/>
</dbReference>
<dbReference type="Pfam" id="PF13362">
    <property type="entry name" value="Toprim_3"/>
    <property type="match status" value="1"/>
</dbReference>
<evidence type="ECO:0000259" key="3">
    <source>
        <dbReference type="Pfam" id="PF23639"/>
    </source>
</evidence>